<evidence type="ECO:0000313" key="2">
    <source>
        <dbReference type="EMBL" id="KAF4661666.1"/>
    </source>
</evidence>
<evidence type="ECO:0000313" key="3">
    <source>
        <dbReference type="Proteomes" id="UP000591131"/>
    </source>
</evidence>
<dbReference type="AlphaFoldDB" id="A0A7J6LRA9"/>
<dbReference type="SUPFAM" id="SSF50939">
    <property type="entry name" value="Sialidases"/>
    <property type="match status" value="1"/>
</dbReference>
<dbReference type="InterPro" id="IPR036278">
    <property type="entry name" value="Sialidase_sf"/>
</dbReference>
<dbReference type="OrthoDB" id="443634at2759"/>
<accession>A0A7J6LRA9</accession>
<dbReference type="Gene3D" id="2.120.10.80">
    <property type="entry name" value="Kelch-type beta propeller"/>
    <property type="match status" value="1"/>
</dbReference>
<comment type="caution">
    <text evidence="2">The sequence shown here is derived from an EMBL/GenBank/DDBJ whole genome shotgun (WGS) entry which is preliminary data.</text>
</comment>
<sequence length="447" mass="48531">MAVGPIFGRAALLRRHADIMQNCKGSFSTVAPESTEDRNRRKESVKIGTDCLLGATWRSVIADGDDVKKARSAISGDRRSGHGLLGLANGGLLLLGGRQLRESANCECDSGSSASTRRSSVATGSFSSWESSSDVEEEEDETAVLFSDVCRSDDGGRTWTVIRERSEWCPRDDHGLCGSPDGNILMVLGGWSAEGDPLNDVWLSTDGGKRFECRVEHAPWQPRADFACVFLPSYNRVLVYGGYSGGCRARGDLWLSDDLGVTWTELTDRLPPNVGNRWGAKLMILDDKDEVLLCLGYDPQAPCRSELSFTSDDGGMTWCKREDIESWASKCPQLALARNPNSTPAMVLLTRTWRRASPGLRSDPELLNRTIGGSARVVASGPARLSMISGPNASEVFESVPDKSSVEAQKALLELIADRLPQGVDFQNIFRLHVAEALLGSELSGTD</sequence>
<organism evidence="2 3">
    <name type="scientific">Perkinsus chesapeaki</name>
    <name type="common">Clam parasite</name>
    <name type="synonym">Perkinsus andrewsi</name>
    <dbReference type="NCBI Taxonomy" id="330153"/>
    <lineage>
        <taxon>Eukaryota</taxon>
        <taxon>Sar</taxon>
        <taxon>Alveolata</taxon>
        <taxon>Perkinsozoa</taxon>
        <taxon>Perkinsea</taxon>
        <taxon>Perkinsida</taxon>
        <taxon>Perkinsidae</taxon>
        <taxon>Perkinsus</taxon>
    </lineage>
</organism>
<reference evidence="2 3" key="1">
    <citation type="submission" date="2020-04" db="EMBL/GenBank/DDBJ databases">
        <title>Perkinsus chesapeaki whole genome sequence.</title>
        <authorList>
            <person name="Bogema D.R."/>
        </authorList>
    </citation>
    <scope>NUCLEOTIDE SEQUENCE [LARGE SCALE GENOMIC DNA]</scope>
    <source>
        <strain evidence="2">ATCC PRA-425</strain>
    </source>
</reference>
<dbReference type="CDD" id="cd15482">
    <property type="entry name" value="Sialidase_non-viral"/>
    <property type="match status" value="1"/>
</dbReference>
<feature type="region of interest" description="Disordered" evidence="1">
    <location>
        <begin position="109"/>
        <end position="137"/>
    </location>
</feature>
<dbReference type="Proteomes" id="UP000591131">
    <property type="component" value="Unassembled WGS sequence"/>
</dbReference>
<name>A0A7J6LRA9_PERCH</name>
<feature type="compositionally biased region" description="Low complexity" evidence="1">
    <location>
        <begin position="110"/>
        <end position="132"/>
    </location>
</feature>
<keyword evidence="3" id="KW-1185">Reference proteome</keyword>
<evidence type="ECO:0000256" key="1">
    <source>
        <dbReference type="SAM" id="MobiDB-lite"/>
    </source>
</evidence>
<proteinExistence type="predicted"/>
<dbReference type="InterPro" id="IPR015915">
    <property type="entry name" value="Kelch-typ_b-propeller"/>
</dbReference>
<protein>
    <submittedName>
        <fullName evidence="2">Uncharacterized protein</fullName>
    </submittedName>
</protein>
<gene>
    <name evidence="2" type="ORF">FOL47_006602</name>
</gene>
<dbReference type="EMBL" id="JAAPAO010000370">
    <property type="protein sequence ID" value="KAF4661666.1"/>
    <property type="molecule type" value="Genomic_DNA"/>
</dbReference>